<name>A0A3S1ATK2_9CYAN</name>
<dbReference type="PANTHER" id="PTHR30386:SF28">
    <property type="entry name" value="EXPORTED PROTEIN"/>
    <property type="match status" value="1"/>
</dbReference>
<dbReference type="Gene3D" id="2.40.30.170">
    <property type="match status" value="1"/>
</dbReference>
<evidence type="ECO:0000256" key="1">
    <source>
        <dbReference type="SAM" id="Coils"/>
    </source>
</evidence>
<sequence length="481" mass="53975">MLYQKRNLFRKESLDRLASPEKLDQLMKVVNSKSRLSLFALGSLVAAGAVWSIYGRIPVTVEGQGVLIYPRVAPLESTTTGMLQSLNVKVGDVVKKGQIIATIDQSEAQKQLLQQQNKLMQLKLQEQAVTTLQRMQTQQDKNSIQQQRQYLQMRIREIQSLTPMLKNKGDSTITVQRQNLQKRIQEAQTLTSSLKQTMDIRKKLFKEERAITRDIVLDAEQNYLENTEKILALQSELKELDIKEAEQEKTYHESMTEIAELQAQLKRLDTDFSTNNQQNLQNANIRKNEILEQEREIIKLEQQIRNNKQIISQHSGHILELTVAPGQLVNSGVRLGNIDKRNPDSKLVGVTYFPVAEGKKIQPGMKLQITPETVKRERFGGISGTVTSVSSFPVSREEANSVVGNSELVEGMVGQKQNGVIQVFVKLDIDAATPSGYKWSSSTGPTLKLSSGTTASVRVKVEESSPISYILPILRSASGTY</sequence>
<evidence type="ECO:0000313" key="4">
    <source>
        <dbReference type="Proteomes" id="UP000271624"/>
    </source>
</evidence>
<dbReference type="InterPro" id="IPR050739">
    <property type="entry name" value="MFP"/>
</dbReference>
<dbReference type="RefSeq" id="WP_127079192.1">
    <property type="nucleotide sequence ID" value="NZ_RSCL01000002.1"/>
</dbReference>
<keyword evidence="2" id="KW-0472">Membrane</keyword>
<dbReference type="OrthoDB" id="8439633at2"/>
<accession>A0A3S1ATK2</accession>
<comment type="caution">
    <text evidence="3">The sequence shown here is derived from an EMBL/GenBank/DDBJ whole genome shotgun (WGS) entry which is preliminary data.</text>
</comment>
<feature type="transmembrane region" description="Helical" evidence="2">
    <location>
        <begin position="36"/>
        <end position="54"/>
    </location>
</feature>
<dbReference type="PRINTS" id="PR01490">
    <property type="entry name" value="RTXTOXIND"/>
</dbReference>
<keyword evidence="4" id="KW-1185">Reference proteome</keyword>
<keyword evidence="1" id="KW-0175">Coiled coil</keyword>
<dbReference type="Proteomes" id="UP000271624">
    <property type="component" value="Unassembled WGS sequence"/>
</dbReference>
<keyword evidence="2" id="KW-0812">Transmembrane</keyword>
<proteinExistence type="predicted"/>
<dbReference type="Gene3D" id="2.40.50.100">
    <property type="match status" value="1"/>
</dbReference>
<evidence type="ECO:0000313" key="3">
    <source>
        <dbReference type="EMBL" id="RUT08785.1"/>
    </source>
</evidence>
<dbReference type="EMBL" id="RSCL01000002">
    <property type="protein sequence ID" value="RUT08785.1"/>
    <property type="molecule type" value="Genomic_DNA"/>
</dbReference>
<dbReference type="InterPro" id="IPR022275">
    <property type="entry name" value="NHPM_bacteriocin_SS_HylD"/>
</dbReference>
<organism evidence="3 4">
    <name type="scientific">Dulcicalothrix desertica PCC 7102</name>
    <dbReference type="NCBI Taxonomy" id="232991"/>
    <lineage>
        <taxon>Bacteria</taxon>
        <taxon>Bacillati</taxon>
        <taxon>Cyanobacteriota</taxon>
        <taxon>Cyanophyceae</taxon>
        <taxon>Nostocales</taxon>
        <taxon>Calotrichaceae</taxon>
        <taxon>Dulcicalothrix</taxon>
    </lineage>
</organism>
<dbReference type="SUPFAM" id="SSF111369">
    <property type="entry name" value="HlyD-like secretion proteins"/>
    <property type="match status" value="1"/>
</dbReference>
<dbReference type="AlphaFoldDB" id="A0A3S1ATK2"/>
<reference evidence="3" key="2">
    <citation type="journal article" date="2019" name="Genome Biol. Evol.">
        <title>Day and night: Metabolic profiles and evolutionary relationships of six axenic non-marine cyanobacteria.</title>
        <authorList>
            <person name="Will S.E."/>
            <person name="Henke P."/>
            <person name="Boedeker C."/>
            <person name="Huang S."/>
            <person name="Brinkmann H."/>
            <person name="Rohde M."/>
            <person name="Jarek M."/>
            <person name="Friedl T."/>
            <person name="Seufert S."/>
            <person name="Schumacher M."/>
            <person name="Overmann J."/>
            <person name="Neumann-Schaal M."/>
            <person name="Petersen J."/>
        </authorList>
    </citation>
    <scope>NUCLEOTIDE SEQUENCE [LARGE SCALE GENOMIC DNA]</scope>
    <source>
        <strain evidence="3">PCC 7102</strain>
    </source>
</reference>
<dbReference type="NCBIfam" id="TIGR03794">
    <property type="entry name" value="NHLM_micro_HlyD"/>
    <property type="match status" value="1"/>
</dbReference>
<keyword evidence="2" id="KW-1133">Transmembrane helix</keyword>
<evidence type="ECO:0008006" key="5">
    <source>
        <dbReference type="Google" id="ProtNLM"/>
    </source>
</evidence>
<gene>
    <name evidence="3" type="ORF">DSM106972_008380</name>
</gene>
<dbReference type="PANTHER" id="PTHR30386">
    <property type="entry name" value="MEMBRANE FUSION SUBUNIT OF EMRAB-TOLC MULTIDRUG EFFLUX PUMP"/>
    <property type="match status" value="1"/>
</dbReference>
<evidence type="ECO:0000256" key="2">
    <source>
        <dbReference type="SAM" id="Phobius"/>
    </source>
</evidence>
<reference evidence="3" key="1">
    <citation type="submission" date="2018-12" db="EMBL/GenBank/DDBJ databases">
        <authorList>
            <person name="Will S."/>
            <person name="Neumann-Schaal M."/>
            <person name="Henke P."/>
        </authorList>
    </citation>
    <scope>NUCLEOTIDE SEQUENCE</scope>
    <source>
        <strain evidence="3">PCC 7102</strain>
    </source>
</reference>
<feature type="coiled-coil region" evidence="1">
    <location>
        <begin position="230"/>
        <end position="310"/>
    </location>
</feature>
<protein>
    <recommendedName>
        <fullName evidence="5">NHLP bacteriocin system secretion protein</fullName>
    </recommendedName>
</protein>